<comment type="caution">
    <text evidence="2">The sequence shown here is derived from an EMBL/GenBank/DDBJ whole genome shotgun (WGS) entry which is preliminary data.</text>
</comment>
<organism evidence="2 3">
    <name type="scientific">Mycena rosella</name>
    <name type="common">Pink bonnet</name>
    <name type="synonym">Agaricus rosellus</name>
    <dbReference type="NCBI Taxonomy" id="1033263"/>
    <lineage>
        <taxon>Eukaryota</taxon>
        <taxon>Fungi</taxon>
        <taxon>Dikarya</taxon>
        <taxon>Basidiomycota</taxon>
        <taxon>Agaricomycotina</taxon>
        <taxon>Agaricomycetes</taxon>
        <taxon>Agaricomycetidae</taxon>
        <taxon>Agaricales</taxon>
        <taxon>Marasmiineae</taxon>
        <taxon>Mycenaceae</taxon>
        <taxon>Mycena</taxon>
    </lineage>
</organism>
<accession>A0AAD7E166</accession>
<keyword evidence="3" id="KW-1185">Reference proteome</keyword>
<dbReference type="AlphaFoldDB" id="A0AAD7E166"/>
<protein>
    <submittedName>
        <fullName evidence="2">Uncharacterized protein</fullName>
    </submittedName>
</protein>
<name>A0AAD7E166_MYCRO</name>
<gene>
    <name evidence="2" type="ORF">B0H17DRAFT_1194133</name>
</gene>
<evidence type="ECO:0000313" key="2">
    <source>
        <dbReference type="EMBL" id="KAJ7703628.1"/>
    </source>
</evidence>
<dbReference type="Proteomes" id="UP001221757">
    <property type="component" value="Unassembled WGS sequence"/>
</dbReference>
<evidence type="ECO:0000256" key="1">
    <source>
        <dbReference type="SAM" id="MobiDB-lite"/>
    </source>
</evidence>
<reference evidence="2" key="1">
    <citation type="submission" date="2023-03" db="EMBL/GenBank/DDBJ databases">
        <title>Massive genome expansion in bonnet fungi (Mycena s.s.) driven by repeated elements and novel gene families across ecological guilds.</title>
        <authorList>
            <consortium name="Lawrence Berkeley National Laboratory"/>
            <person name="Harder C.B."/>
            <person name="Miyauchi S."/>
            <person name="Viragh M."/>
            <person name="Kuo A."/>
            <person name="Thoen E."/>
            <person name="Andreopoulos B."/>
            <person name="Lu D."/>
            <person name="Skrede I."/>
            <person name="Drula E."/>
            <person name="Henrissat B."/>
            <person name="Morin E."/>
            <person name="Kohler A."/>
            <person name="Barry K."/>
            <person name="LaButti K."/>
            <person name="Morin E."/>
            <person name="Salamov A."/>
            <person name="Lipzen A."/>
            <person name="Mereny Z."/>
            <person name="Hegedus B."/>
            <person name="Baldrian P."/>
            <person name="Stursova M."/>
            <person name="Weitz H."/>
            <person name="Taylor A."/>
            <person name="Grigoriev I.V."/>
            <person name="Nagy L.G."/>
            <person name="Martin F."/>
            <person name="Kauserud H."/>
        </authorList>
    </citation>
    <scope>NUCLEOTIDE SEQUENCE</scope>
    <source>
        <strain evidence="2">CBHHK067</strain>
    </source>
</reference>
<feature type="compositionally biased region" description="Gly residues" evidence="1">
    <location>
        <begin position="102"/>
        <end position="114"/>
    </location>
</feature>
<sequence>MASSGNLLATESISTWGQLRRLCGKLQIMTALHSTARLQCAFRCHICPSINHPTPLCLLPDTPGWLGSTLATIAALEDLSHAAAAKAQEQMCLNTFATAGGSNSGVGKGRGQGGPNKKPHGDGKGKKGNNFKGKGKHCEHDDFF</sequence>
<feature type="compositionally biased region" description="Basic residues" evidence="1">
    <location>
        <begin position="126"/>
        <end position="135"/>
    </location>
</feature>
<feature type="region of interest" description="Disordered" evidence="1">
    <location>
        <begin position="100"/>
        <end position="144"/>
    </location>
</feature>
<proteinExistence type="predicted"/>
<evidence type="ECO:0000313" key="3">
    <source>
        <dbReference type="Proteomes" id="UP001221757"/>
    </source>
</evidence>
<dbReference type="EMBL" id="JARKIE010000012">
    <property type="protein sequence ID" value="KAJ7703628.1"/>
    <property type="molecule type" value="Genomic_DNA"/>
</dbReference>